<name>A0A076MR98_AMYME</name>
<evidence type="ECO:0000313" key="2">
    <source>
        <dbReference type="Proteomes" id="UP000062973"/>
    </source>
</evidence>
<dbReference type="HOGENOM" id="CLU_2662998_0_0_11"/>
<accession>A0A076MR98</accession>
<dbReference type="PATRIC" id="fig|1068978.7.peg.1362"/>
<dbReference type="RefSeq" id="WP_017987246.1">
    <property type="nucleotide sequence ID" value="NZ_AQUL01000001.1"/>
</dbReference>
<gene>
    <name evidence="1" type="ORF">AMETH_1293</name>
</gene>
<dbReference type="STRING" id="1068978.AMETH_1293"/>
<dbReference type="eggNOG" id="ENOG503257F">
    <property type="taxonomic scope" value="Bacteria"/>
</dbReference>
<dbReference type="Proteomes" id="UP000062973">
    <property type="component" value="Chromosome"/>
</dbReference>
<proteinExistence type="predicted"/>
<reference evidence="1 2" key="1">
    <citation type="submission" date="2014-07" db="EMBL/GenBank/DDBJ databases">
        <title>Whole Genome Sequence of the Amycolatopsis methanolica 239.</title>
        <authorList>
            <person name="Tang B."/>
        </authorList>
    </citation>
    <scope>NUCLEOTIDE SEQUENCE [LARGE SCALE GENOMIC DNA]</scope>
    <source>
        <strain evidence="1 2">239</strain>
    </source>
</reference>
<protein>
    <submittedName>
        <fullName evidence="1">Uncharacterized protein</fullName>
    </submittedName>
</protein>
<sequence length="75" mass="8707">MTELLMFLLLIALTVWGLNRNHRRQAPSRMFGSFDIEDRDALRIRGEVAARRLEAARPEIRTATAPRTRHHLSRA</sequence>
<evidence type="ECO:0000313" key="1">
    <source>
        <dbReference type="EMBL" id="AIJ21385.1"/>
    </source>
</evidence>
<organism evidence="1 2">
    <name type="scientific">Amycolatopsis methanolica 239</name>
    <dbReference type="NCBI Taxonomy" id="1068978"/>
    <lineage>
        <taxon>Bacteria</taxon>
        <taxon>Bacillati</taxon>
        <taxon>Actinomycetota</taxon>
        <taxon>Actinomycetes</taxon>
        <taxon>Pseudonocardiales</taxon>
        <taxon>Pseudonocardiaceae</taxon>
        <taxon>Amycolatopsis</taxon>
        <taxon>Amycolatopsis methanolica group</taxon>
    </lineage>
</organism>
<dbReference type="KEGG" id="amq:AMETH_1293"/>
<dbReference type="AlphaFoldDB" id="A0A076MR98"/>
<dbReference type="OrthoDB" id="3701174at2"/>
<dbReference type="EMBL" id="CP009110">
    <property type="protein sequence ID" value="AIJ21385.1"/>
    <property type="molecule type" value="Genomic_DNA"/>
</dbReference>
<keyword evidence="2" id="KW-1185">Reference proteome</keyword>